<dbReference type="EMBL" id="JAAHBU010000364">
    <property type="protein sequence ID" value="NER65995.1"/>
    <property type="molecule type" value="Genomic_DNA"/>
</dbReference>
<dbReference type="RefSeq" id="WP_338001303.1">
    <property type="nucleotide sequence ID" value="NZ_JAAHBU010000364.1"/>
</dbReference>
<feature type="non-terminal residue" evidence="1">
    <location>
        <position position="114"/>
    </location>
</feature>
<organism evidence="1 2">
    <name type="scientific">Pseudomonas brassicae</name>
    <dbReference type="NCBI Taxonomy" id="2708063"/>
    <lineage>
        <taxon>Bacteria</taxon>
        <taxon>Pseudomonadati</taxon>
        <taxon>Pseudomonadota</taxon>
        <taxon>Gammaproteobacteria</taxon>
        <taxon>Pseudomonadales</taxon>
        <taxon>Pseudomonadaceae</taxon>
        <taxon>Pseudomonas</taxon>
    </lineage>
</organism>
<evidence type="ECO:0000313" key="2">
    <source>
        <dbReference type="Proteomes" id="UP000482634"/>
    </source>
</evidence>
<gene>
    <name evidence="1" type="ORF">G3436_21640</name>
</gene>
<evidence type="ECO:0000313" key="1">
    <source>
        <dbReference type="EMBL" id="NER65995.1"/>
    </source>
</evidence>
<protein>
    <submittedName>
        <fullName evidence="1">Uncharacterized protein</fullName>
    </submittedName>
</protein>
<comment type="caution">
    <text evidence="1">The sequence shown here is derived from an EMBL/GenBank/DDBJ whole genome shotgun (WGS) entry which is preliminary data.</text>
</comment>
<dbReference type="AlphaFoldDB" id="A0A6B3NS00"/>
<sequence length="114" mass="11792">MSHADDIGNLFHRFGASADSYKEIDTEFEFIEPLLTTAEPEVPAIAVAGAPVAATLAALKLPPTVAAVPVAAPALVAVPTQASPAPHTLPNRRPPCRCASNSRRLRACAAQAQG</sequence>
<dbReference type="Proteomes" id="UP000482634">
    <property type="component" value="Unassembled WGS sequence"/>
</dbReference>
<accession>A0A6B3NS00</accession>
<proteinExistence type="predicted"/>
<name>A0A6B3NS00_9PSED</name>
<reference evidence="1 2" key="1">
    <citation type="submission" date="2020-02" db="EMBL/GenBank/DDBJ databases">
        <title>Broccoli isolated Pseudomonas sp.</title>
        <authorList>
            <person name="Fujikawa T."/>
            <person name="Sawada H."/>
        </authorList>
    </citation>
    <scope>NUCLEOTIDE SEQUENCE [LARGE SCALE GENOMIC DNA]</scope>
    <source>
        <strain evidence="1 2">MAFF212427</strain>
    </source>
</reference>
<keyword evidence="2" id="KW-1185">Reference proteome</keyword>